<dbReference type="InterPro" id="IPR036188">
    <property type="entry name" value="FAD/NAD-bd_sf"/>
</dbReference>
<dbReference type="Gene3D" id="3.30.390.30">
    <property type="match status" value="1"/>
</dbReference>
<dbReference type="GO" id="GO:0046983">
    <property type="term" value="F:protein dimerization activity"/>
    <property type="evidence" value="ECO:0007669"/>
    <property type="project" value="InterPro"/>
</dbReference>
<evidence type="ECO:0000256" key="2">
    <source>
        <dbReference type="ARBA" id="ARBA00004173"/>
    </source>
</evidence>
<dbReference type="AlphaFoldDB" id="A0A9W7CCJ0"/>
<evidence type="ECO:0000256" key="13">
    <source>
        <dbReference type="SAM" id="SignalP"/>
    </source>
</evidence>
<evidence type="ECO:0000256" key="12">
    <source>
        <dbReference type="SAM" id="MobiDB-lite"/>
    </source>
</evidence>
<keyword evidence="7" id="KW-0809">Transit peptide</keyword>
<dbReference type="InterPro" id="IPR016156">
    <property type="entry name" value="FAD/NAD-linked_Rdtase_dimer_sf"/>
</dbReference>
<dbReference type="InterPro" id="IPR023753">
    <property type="entry name" value="FAD/NAD-binding_dom"/>
</dbReference>
<dbReference type="GO" id="GO:0071949">
    <property type="term" value="F:FAD binding"/>
    <property type="evidence" value="ECO:0007669"/>
    <property type="project" value="TreeGrafter"/>
</dbReference>
<dbReference type="SUPFAM" id="SSF55424">
    <property type="entry name" value="FAD/NAD-linked reductases, dimerisation (C-terminal) domain"/>
    <property type="match status" value="1"/>
</dbReference>
<name>A0A9W7CCJ0_9STRA</name>
<evidence type="ECO:0000256" key="6">
    <source>
        <dbReference type="ARBA" id="ARBA00022827"/>
    </source>
</evidence>
<comment type="subcellular location">
    <subcellularLocation>
        <location evidence="2">Mitochondrion</location>
    </subcellularLocation>
</comment>
<proteinExistence type="inferred from homology"/>
<dbReference type="SUPFAM" id="SSF51905">
    <property type="entry name" value="FAD/NAD(P)-binding domain"/>
    <property type="match status" value="1"/>
</dbReference>
<accession>A0A9W7CCJ0</accession>
<evidence type="ECO:0000256" key="5">
    <source>
        <dbReference type="ARBA" id="ARBA00022703"/>
    </source>
</evidence>
<evidence type="ECO:0000256" key="8">
    <source>
        <dbReference type="ARBA" id="ARBA00023002"/>
    </source>
</evidence>
<dbReference type="GO" id="GO:0012501">
    <property type="term" value="P:programmed cell death"/>
    <property type="evidence" value="ECO:0007669"/>
    <property type="project" value="TreeGrafter"/>
</dbReference>
<evidence type="ECO:0000313" key="17">
    <source>
        <dbReference type="Proteomes" id="UP001165160"/>
    </source>
</evidence>
<keyword evidence="17" id="KW-1185">Reference proteome</keyword>
<feature type="chain" id="PRO_5040778616" description="FAD/NAD(P)-binding domain-containing protein" evidence="13">
    <location>
        <begin position="24"/>
        <end position="591"/>
    </location>
</feature>
<sequence>MFSSSRWLIRPLVSSTIIFAASTTSLLHNNSRLTACEVDDDTQTDTPSSQSSKGQYYPYVILGGGTTAYSAIEAIRQLSPQSPILVLSSERVVPSLHRGDLYRNNETTDRGLGDDLLSSYNEWRRHITSKLSSEPDALQNSKIHLLLRQDQLKISPHDKVVELSNGGKVNFGKLLVATAGHPKSFYVLGDEHMKANKAGLLSGGGVNSLISLSDFEELERVIPDLTGMTQTNGGEGGLDAADGSKEKTIVIIGGGFLGTEVALAMASRARAFNADRSSGQPRIKILQVYAEKSPLASYLPRYLSQDVKERLERHGVECIEERLVTDLHESASNQIRMNIVGEERTTLNAHYVIMASSTISPDVRIARESGLEIDTVNGGIVVNDSFEYGNGVYAAGVVASYYDHELGRRRVNRYDHSVNSGLLAGYNMVSSSGDGGDGTQRPYTHQPAVRSFLGDINVNCESIGECNSDLETVGVWINRGLDPGAPEILKNVSCKSPYKRGVIYYMRNSRVVGVVLWNADDLLEKARDLIRVNPMIRNDQLKRAIPLAPDDWLMVKKEHGRREGRKMVTEDDRESLVQVRSKEVGDGRGDH</sequence>
<dbReference type="Pfam" id="PF07992">
    <property type="entry name" value="Pyr_redox_2"/>
    <property type="match status" value="1"/>
</dbReference>
<dbReference type="GO" id="GO:0016174">
    <property type="term" value="F:NAD(P)H oxidase H2O2-forming activity"/>
    <property type="evidence" value="ECO:0007669"/>
    <property type="project" value="TreeGrafter"/>
</dbReference>
<reference evidence="17" key="1">
    <citation type="journal article" date="2023" name="Commun. Biol.">
        <title>Genome analysis of Parmales, the sister group of diatoms, reveals the evolutionary specialization of diatoms from phago-mixotrophs to photoautotrophs.</title>
        <authorList>
            <person name="Ban H."/>
            <person name="Sato S."/>
            <person name="Yoshikawa S."/>
            <person name="Yamada K."/>
            <person name="Nakamura Y."/>
            <person name="Ichinomiya M."/>
            <person name="Sato N."/>
            <person name="Blanc-Mathieu R."/>
            <person name="Endo H."/>
            <person name="Kuwata A."/>
            <person name="Ogata H."/>
        </authorList>
    </citation>
    <scope>NUCLEOTIDE SEQUENCE [LARGE SCALE GENOMIC DNA]</scope>
    <source>
        <strain evidence="17">NIES 3699</strain>
    </source>
</reference>
<dbReference type="PANTHER" id="PTHR43557">
    <property type="entry name" value="APOPTOSIS-INDUCING FACTOR 1"/>
    <property type="match status" value="1"/>
</dbReference>
<feature type="compositionally biased region" description="Basic and acidic residues" evidence="12">
    <location>
        <begin position="580"/>
        <end position="591"/>
    </location>
</feature>
<evidence type="ECO:0000256" key="7">
    <source>
        <dbReference type="ARBA" id="ARBA00022946"/>
    </source>
</evidence>
<comment type="catalytic activity">
    <reaction evidence="11">
        <text>A + NADH + H(+) = AH2 + NAD(+)</text>
        <dbReference type="Rhea" id="RHEA:11356"/>
        <dbReference type="ChEBI" id="CHEBI:13193"/>
        <dbReference type="ChEBI" id="CHEBI:15378"/>
        <dbReference type="ChEBI" id="CHEBI:17499"/>
        <dbReference type="ChEBI" id="CHEBI:57540"/>
        <dbReference type="ChEBI" id="CHEBI:57945"/>
    </reaction>
</comment>
<protein>
    <recommendedName>
        <fullName evidence="18">FAD/NAD(P)-binding domain-containing protein</fullName>
    </recommendedName>
</protein>
<dbReference type="InterPro" id="IPR029324">
    <property type="entry name" value="AIF_C"/>
</dbReference>
<evidence type="ECO:0008006" key="18">
    <source>
        <dbReference type="Google" id="ProtNLM"/>
    </source>
</evidence>
<evidence type="ECO:0000259" key="14">
    <source>
        <dbReference type="Pfam" id="PF07992"/>
    </source>
</evidence>
<dbReference type="GO" id="GO:0005739">
    <property type="term" value="C:mitochondrion"/>
    <property type="evidence" value="ECO:0007669"/>
    <property type="project" value="UniProtKB-SubCell"/>
</dbReference>
<dbReference type="GO" id="GO:0033108">
    <property type="term" value="P:mitochondrial respiratory chain complex assembly"/>
    <property type="evidence" value="ECO:0007669"/>
    <property type="project" value="TreeGrafter"/>
</dbReference>
<keyword evidence="4" id="KW-0285">Flavoprotein</keyword>
<dbReference type="SMART" id="SM01353">
    <property type="entry name" value="AIF_C"/>
    <property type="match status" value="1"/>
</dbReference>
<feature type="domain" description="Mitochondrial apoptosis-inducing factor C-terminal" evidence="15">
    <location>
        <begin position="492"/>
        <end position="531"/>
    </location>
</feature>
<dbReference type="Gene3D" id="3.50.50.60">
    <property type="entry name" value="FAD/NAD(P)-binding domain"/>
    <property type="match status" value="2"/>
</dbReference>
<dbReference type="EMBL" id="BRXX01000277">
    <property type="protein sequence ID" value="GMI02174.1"/>
    <property type="molecule type" value="Genomic_DNA"/>
</dbReference>
<evidence type="ECO:0000256" key="4">
    <source>
        <dbReference type="ARBA" id="ARBA00022630"/>
    </source>
</evidence>
<feature type="domain" description="FAD/NAD(P)-binding" evidence="14">
    <location>
        <begin position="58"/>
        <end position="418"/>
    </location>
</feature>
<keyword evidence="13" id="KW-0732">Signal</keyword>
<dbReference type="PRINTS" id="PR00411">
    <property type="entry name" value="PNDRDTASEI"/>
</dbReference>
<gene>
    <name evidence="16" type="ORF">TrVE_jg2070</name>
</gene>
<evidence type="ECO:0000256" key="11">
    <source>
        <dbReference type="ARBA" id="ARBA00047786"/>
    </source>
</evidence>
<dbReference type="PRINTS" id="PR00368">
    <property type="entry name" value="FADPNR"/>
</dbReference>
<keyword evidence="6" id="KW-0274">FAD</keyword>
<keyword evidence="9" id="KW-0520">NAD</keyword>
<keyword evidence="5" id="KW-0053">Apoptosis</keyword>
<evidence type="ECO:0000259" key="15">
    <source>
        <dbReference type="Pfam" id="PF14721"/>
    </source>
</evidence>
<comment type="similarity">
    <text evidence="3">Belongs to the FAD-dependent oxidoreductase family.</text>
</comment>
<evidence type="ECO:0000256" key="1">
    <source>
        <dbReference type="ARBA" id="ARBA00001974"/>
    </source>
</evidence>
<dbReference type="InterPro" id="IPR050446">
    <property type="entry name" value="FAD-oxidoreductase/Apoptosis"/>
</dbReference>
<dbReference type="Proteomes" id="UP001165160">
    <property type="component" value="Unassembled WGS sequence"/>
</dbReference>
<comment type="caution">
    <text evidence="16">The sequence shown here is derived from an EMBL/GenBank/DDBJ whole genome shotgun (WGS) entry which is preliminary data.</text>
</comment>
<evidence type="ECO:0000256" key="9">
    <source>
        <dbReference type="ARBA" id="ARBA00023027"/>
    </source>
</evidence>
<dbReference type="PANTHER" id="PTHR43557:SF4">
    <property type="entry name" value="APOPTOSIS-INDUCING FACTOR 1, MITOCHONDRIAL"/>
    <property type="match status" value="1"/>
</dbReference>
<comment type="cofactor">
    <cofactor evidence="1">
        <name>FAD</name>
        <dbReference type="ChEBI" id="CHEBI:57692"/>
    </cofactor>
</comment>
<dbReference type="Pfam" id="PF14721">
    <property type="entry name" value="AIF_C"/>
    <property type="match status" value="1"/>
</dbReference>
<keyword evidence="10" id="KW-0496">Mitochondrion</keyword>
<feature type="region of interest" description="Disordered" evidence="12">
    <location>
        <begin position="559"/>
        <end position="591"/>
    </location>
</feature>
<keyword evidence="8" id="KW-0560">Oxidoreductase</keyword>
<evidence type="ECO:0000256" key="3">
    <source>
        <dbReference type="ARBA" id="ARBA00006442"/>
    </source>
</evidence>
<feature type="compositionally biased region" description="Basic and acidic residues" evidence="12">
    <location>
        <begin position="559"/>
        <end position="570"/>
    </location>
</feature>
<organism evidence="16 17">
    <name type="scientific">Triparma verrucosa</name>
    <dbReference type="NCBI Taxonomy" id="1606542"/>
    <lineage>
        <taxon>Eukaryota</taxon>
        <taxon>Sar</taxon>
        <taxon>Stramenopiles</taxon>
        <taxon>Ochrophyta</taxon>
        <taxon>Bolidophyceae</taxon>
        <taxon>Parmales</taxon>
        <taxon>Triparmaceae</taxon>
        <taxon>Triparma</taxon>
    </lineage>
</organism>
<evidence type="ECO:0000313" key="16">
    <source>
        <dbReference type="EMBL" id="GMI02174.1"/>
    </source>
</evidence>
<evidence type="ECO:0000256" key="10">
    <source>
        <dbReference type="ARBA" id="ARBA00023128"/>
    </source>
</evidence>
<feature type="signal peptide" evidence="13">
    <location>
        <begin position="1"/>
        <end position="23"/>
    </location>
</feature>